<dbReference type="EMBL" id="LGHJ01000004">
    <property type="protein sequence ID" value="KPL78530.1"/>
    <property type="molecule type" value="Genomic_DNA"/>
</dbReference>
<keyword evidence="7 10" id="KW-0472">Membrane</keyword>
<feature type="domain" description="Membrane insertase YidC/Oxa/ALB C-terminal" evidence="11">
    <location>
        <begin position="25"/>
        <end position="240"/>
    </location>
</feature>
<evidence type="ECO:0000256" key="5">
    <source>
        <dbReference type="ARBA" id="ARBA00022927"/>
    </source>
</evidence>
<dbReference type="GO" id="GO:0005886">
    <property type="term" value="C:plasma membrane"/>
    <property type="evidence" value="ECO:0007669"/>
    <property type="project" value="UniProtKB-SubCell"/>
</dbReference>
<evidence type="ECO:0000313" key="13">
    <source>
        <dbReference type="Proteomes" id="UP000050514"/>
    </source>
</evidence>
<dbReference type="PANTHER" id="PTHR12428:SF65">
    <property type="entry name" value="CYTOCHROME C OXIDASE ASSEMBLY PROTEIN COX18, MITOCHONDRIAL"/>
    <property type="match status" value="1"/>
</dbReference>
<dbReference type="CDD" id="cd20070">
    <property type="entry name" value="5TM_YidC_Alb3"/>
    <property type="match status" value="1"/>
</dbReference>
<keyword evidence="8" id="KW-0143">Chaperone</keyword>
<dbReference type="GO" id="GO:0032977">
    <property type="term" value="F:membrane insertase activity"/>
    <property type="evidence" value="ECO:0007669"/>
    <property type="project" value="InterPro"/>
</dbReference>
<evidence type="ECO:0000256" key="4">
    <source>
        <dbReference type="ARBA" id="ARBA00022692"/>
    </source>
</evidence>
<protein>
    <recommendedName>
        <fullName evidence="11">Membrane insertase YidC/Oxa/ALB C-terminal domain-containing protein</fullName>
    </recommendedName>
</protein>
<dbReference type="GO" id="GO:0051205">
    <property type="term" value="P:protein insertion into membrane"/>
    <property type="evidence" value="ECO:0007669"/>
    <property type="project" value="TreeGrafter"/>
</dbReference>
<keyword evidence="6 10" id="KW-1133">Transmembrane helix</keyword>
<dbReference type="AlphaFoldDB" id="A0A0N8GNM7"/>
<keyword evidence="2" id="KW-0813">Transport</keyword>
<sequence>MWDALIITPFINTLLFIYNIVGQNFGIAIILFTLLIRLITHPLMVKQIKGAQAMQELQKNEKWIKIQEKYKGDREKLAQEQMALYKELGINPFASCLPTLIQLPIIFGLYQAIISALASTPLDLLRLIRHIYPGLLQVESLIPLNSRFLWMDLGQPERLFIPGLSFGIPVLVVVVVITTYVQGKLIATPSANPKDQTAAMSNMMNLYMPIFMGYLAYTLASGLALYFVASNLIGILQYAMLGKVNWGNVFPFLNKQPAPAGSGGKKSYSK</sequence>
<reference evidence="12 13" key="1">
    <citation type="submission" date="2015-07" db="EMBL/GenBank/DDBJ databases">
        <title>Draft genome of Bellilinea caldifistulae DSM 17877.</title>
        <authorList>
            <person name="Hemp J."/>
            <person name="Ward L.M."/>
            <person name="Pace L.A."/>
            <person name="Fischer W.W."/>
        </authorList>
    </citation>
    <scope>NUCLEOTIDE SEQUENCE [LARGE SCALE GENOMIC DNA]</scope>
    <source>
        <strain evidence="12 13">GOMI-1</strain>
    </source>
</reference>
<gene>
    <name evidence="12" type="ORF">AC812_00840</name>
</gene>
<dbReference type="NCBIfam" id="TIGR03592">
    <property type="entry name" value="yidC_oxa1_cterm"/>
    <property type="match status" value="1"/>
</dbReference>
<comment type="similarity">
    <text evidence="9">Belongs to the OXA1/ALB3/YidC family.</text>
</comment>
<evidence type="ECO:0000256" key="2">
    <source>
        <dbReference type="ARBA" id="ARBA00022448"/>
    </source>
</evidence>
<dbReference type="Pfam" id="PF02096">
    <property type="entry name" value="60KD_IMP"/>
    <property type="match status" value="1"/>
</dbReference>
<feature type="transmembrane region" description="Helical" evidence="10">
    <location>
        <begin position="159"/>
        <end position="181"/>
    </location>
</feature>
<accession>A0A0N8GNM7</accession>
<keyword evidence="3" id="KW-1003">Cell membrane</keyword>
<evidence type="ECO:0000256" key="3">
    <source>
        <dbReference type="ARBA" id="ARBA00022475"/>
    </source>
</evidence>
<evidence type="ECO:0000256" key="10">
    <source>
        <dbReference type="SAM" id="Phobius"/>
    </source>
</evidence>
<name>A0A0N8GNM7_9CHLR</name>
<feature type="transmembrane region" description="Helical" evidence="10">
    <location>
        <begin position="210"/>
        <end position="233"/>
    </location>
</feature>
<comment type="caution">
    <text evidence="12">The sequence shown here is derived from an EMBL/GenBank/DDBJ whole genome shotgun (WGS) entry which is preliminary data.</text>
</comment>
<dbReference type="OrthoDB" id="9780552at2"/>
<keyword evidence="4 9" id="KW-0812">Transmembrane</keyword>
<evidence type="ECO:0000256" key="9">
    <source>
        <dbReference type="RuleBase" id="RU003945"/>
    </source>
</evidence>
<evidence type="ECO:0000256" key="8">
    <source>
        <dbReference type="ARBA" id="ARBA00023186"/>
    </source>
</evidence>
<dbReference type="InterPro" id="IPR001708">
    <property type="entry name" value="YidC/ALB3/OXA1/COX18"/>
</dbReference>
<dbReference type="Proteomes" id="UP000050514">
    <property type="component" value="Unassembled WGS sequence"/>
</dbReference>
<dbReference type="InterPro" id="IPR047196">
    <property type="entry name" value="YidC_ALB_C"/>
</dbReference>
<comment type="subcellular location">
    <subcellularLocation>
        <location evidence="1">Cell membrane</location>
        <topology evidence="1">Multi-pass membrane protein</topology>
    </subcellularLocation>
    <subcellularLocation>
        <location evidence="9">Membrane</location>
        <topology evidence="9">Multi-pass membrane protein</topology>
    </subcellularLocation>
</comment>
<dbReference type="GO" id="GO:0015031">
    <property type="term" value="P:protein transport"/>
    <property type="evidence" value="ECO:0007669"/>
    <property type="project" value="UniProtKB-KW"/>
</dbReference>
<evidence type="ECO:0000313" key="12">
    <source>
        <dbReference type="EMBL" id="KPL78530.1"/>
    </source>
</evidence>
<dbReference type="PATRIC" id="fig|360411.5.peg.1264"/>
<keyword evidence="13" id="KW-1185">Reference proteome</keyword>
<proteinExistence type="inferred from homology"/>
<feature type="transmembrane region" description="Helical" evidence="10">
    <location>
        <begin position="15"/>
        <end position="39"/>
    </location>
</feature>
<evidence type="ECO:0000259" key="11">
    <source>
        <dbReference type="Pfam" id="PF02096"/>
    </source>
</evidence>
<evidence type="ECO:0000256" key="7">
    <source>
        <dbReference type="ARBA" id="ARBA00023136"/>
    </source>
</evidence>
<evidence type="ECO:0000256" key="1">
    <source>
        <dbReference type="ARBA" id="ARBA00004651"/>
    </source>
</evidence>
<keyword evidence="5" id="KW-0653">Protein transport</keyword>
<dbReference type="InterPro" id="IPR028055">
    <property type="entry name" value="YidC/Oxa/ALB_C"/>
</dbReference>
<dbReference type="PANTHER" id="PTHR12428">
    <property type="entry name" value="OXA1"/>
    <property type="match status" value="1"/>
</dbReference>
<dbReference type="STRING" id="360411.AC812_00840"/>
<organism evidence="12 13">
    <name type="scientific">Bellilinea caldifistulae</name>
    <dbReference type="NCBI Taxonomy" id="360411"/>
    <lineage>
        <taxon>Bacteria</taxon>
        <taxon>Bacillati</taxon>
        <taxon>Chloroflexota</taxon>
        <taxon>Anaerolineae</taxon>
        <taxon>Anaerolineales</taxon>
        <taxon>Anaerolineaceae</taxon>
        <taxon>Bellilinea</taxon>
    </lineage>
</organism>
<dbReference type="RefSeq" id="WP_061918059.1">
    <property type="nucleotide sequence ID" value="NZ_DF967971.1"/>
</dbReference>
<evidence type="ECO:0000256" key="6">
    <source>
        <dbReference type="ARBA" id="ARBA00022989"/>
    </source>
</evidence>